<keyword evidence="2" id="KW-1185">Reference proteome</keyword>
<feature type="repeat" description="ANK" evidence="1">
    <location>
        <begin position="40"/>
        <end position="66"/>
    </location>
</feature>
<evidence type="ECO:0000256" key="1">
    <source>
        <dbReference type="PROSITE-ProRule" id="PRU00023"/>
    </source>
</evidence>
<dbReference type="InterPro" id="IPR036770">
    <property type="entry name" value="Ankyrin_rpt-contain_sf"/>
</dbReference>
<dbReference type="KEGG" id="ccin:107274900"/>
<dbReference type="PROSITE" id="PS50297">
    <property type="entry name" value="ANK_REP_REGION"/>
    <property type="match status" value="1"/>
</dbReference>
<dbReference type="SUPFAM" id="SSF48403">
    <property type="entry name" value="Ankyrin repeat"/>
    <property type="match status" value="1"/>
</dbReference>
<reference evidence="3" key="1">
    <citation type="submission" date="2025-08" db="UniProtKB">
        <authorList>
            <consortium name="RefSeq"/>
        </authorList>
    </citation>
    <scope>IDENTIFICATION</scope>
</reference>
<evidence type="ECO:0000313" key="3">
    <source>
        <dbReference type="RefSeq" id="XP_015609945.1"/>
    </source>
</evidence>
<dbReference type="SMART" id="SM00248">
    <property type="entry name" value="ANK"/>
    <property type="match status" value="2"/>
</dbReference>
<dbReference type="PANTHER" id="PTHR24192:SF3">
    <property type="entry name" value="ANKYRIN REPEAT DOMAIN 40"/>
    <property type="match status" value="1"/>
</dbReference>
<gene>
    <name evidence="3" type="primary">LOC107274900</name>
</gene>
<dbReference type="InterPro" id="IPR002110">
    <property type="entry name" value="Ankyrin_rpt"/>
</dbReference>
<sequence length="261" mass="29085">MELNRDLEQRLREAACVGDTLAVQELLRMNVDINAKHAINGWTALHWACKRGHLNVAVMLLMNGADKSIPAVSGETPESVCTNTQILELLGASTDKLENVKEVTTPGFVPNYIKNPPLTIGLETILSEKIPSYHNHSGNSSQDELVLKVRIANTSDPDFIEIDLPKNNLTLESLLKISCEELAVDPGQVHKLRKLPNTKLRRDKDVERLENLQEIELVIDALYTELYTPNINNVTPVQSTNAIIPANSYQSISKKDQTILY</sequence>
<accession>A0AAJ7CG21</accession>
<dbReference type="GeneID" id="107274900"/>
<dbReference type="InterPro" id="IPR039195">
    <property type="entry name" value="ANKRD40"/>
</dbReference>
<dbReference type="PROSITE" id="PS50088">
    <property type="entry name" value="ANK_REPEAT"/>
    <property type="match status" value="1"/>
</dbReference>
<evidence type="ECO:0000313" key="2">
    <source>
        <dbReference type="Proteomes" id="UP000694920"/>
    </source>
</evidence>
<organism evidence="2 3">
    <name type="scientific">Cephus cinctus</name>
    <name type="common">Wheat stem sawfly</name>
    <dbReference type="NCBI Taxonomy" id="211228"/>
    <lineage>
        <taxon>Eukaryota</taxon>
        <taxon>Metazoa</taxon>
        <taxon>Ecdysozoa</taxon>
        <taxon>Arthropoda</taxon>
        <taxon>Hexapoda</taxon>
        <taxon>Insecta</taxon>
        <taxon>Pterygota</taxon>
        <taxon>Neoptera</taxon>
        <taxon>Endopterygota</taxon>
        <taxon>Hymenoptera</taxon>
        <taxon>Cephoidea</taxon>
        <taxon>Cephidae</taxon>
        <taxon>Cephus</taxon>
    </lineage>
</organism>
<dbReference type="RefSeq" id="XP_015609945.1">
    <property type="nucleotide sequence ID" value="XM_015754459.2"/>
</dbReference>
<keyword evidence="1" id="KW-0040">ANK repeat</keyword>
<dbReference type="Proteomes" id="UP000694920">
    <property type="component" value="Unplaced"/>
</dbReference>
<protein>
    <submittedName>
        <fullName evidence="3">Ankyrin repeat domain-containing protein 40</fullName>
    </submittedName>
</protein>
<dbReference type="AlphaFoldDB" id="A0AAJ7CG21"/>
<dbReference type="Gene3D" id="1.25.40.20">
    <property type="entry name" value="Ankyrin repeat-containing domain"/>
    <property type="match status" value="1"/>
</dbReference>
<dbReference type="PANTHER" id="PTHR24192">
    <property type="entry name" value="ANKYRIN REPEAT DOMAIN 40"/>
    <property type="match status" value="1"/>
</dbReference>
<proteinExistence type="predicted"/>
<name>A0AAJ7CG21_CEPCN</name>
<dbReference type="Pfam" id="PF12796">
    <property type="entry name" value="Ank_2"/>
    <property type="match status" value="1"/>
</dbReference>